<dbReference type="Pfam" id="PF08447">
    <property type="entry name" value="PAS_3"/>
    <property type="match status" value="1"/>
</dbReference>
<evidence type="ECO:0000256" key="8">
    <source>
        <dbReference type="SAM" id="MobiDB-lite"/>
    </source>
</evidence>
<evidence type="ECO:0000256" key="4">
    <source>
        <dbReference type="ARBA" id="ARBA00022679"/>
    </source>
</evidence>
<evidence type="ECO:0000259" key="9">
    <source>
        <dbReference type="PROSITE" id="PS50109"/>
    </source>
</evidence>
<dbReference type="SUPFAM" id="SSF55874">
    <property type="entry name" value="ATPase domain of HSP90 chaperone/DNA topoisomerase II/histidine kinase"/>
    <property type="match status" value="1"/>
</dbReference>
<dbReference type="GO" id="GO:0000155">
    <property type="term" value="F:phosphorelay sensor kinase activity"/>
    <property type="evidence" value="ECO:0007669"/>
    <property type="project" value="InterPro"/>
</dbReference>
<evidence type="ECO:0000256" key="3">
    <source>
        <dbReference type="ARBA" id="ARBA00022553"/>
    </source>
</evidence>
<dbReference type="Pfam" id="PF13426">
    <property type="entry name" value="PAS_9"/>
    <property type="match status" value="1"/>
</dbReference>
<keyword evidence="5" id="KW-0418">Kinase</keyword>
<dbReference type="CDD" id="cd00075">
    <property type="entry name" value="HATPase"/>
    <property type="match status" value="1"/>
</dbReference>
<dbReference type="Gene3D" id="3.30.565.10">
    <property type="entry name" value="Histidine kinase-like ATPase, C-terminal domain"/>
    <property type="match status" value="1"/>
</dbReference>
<keyword evidence="13" id="KW-1185">Reference proteome</keyword>
<dbReference type="InterPro" id="IPR000700">
    <property type="entry name" value="PAS-assoc_C"/>
</dbReference>
<dbReference type="Gene3D" id="3.30.450.20">
    <property type="entry name" value="PAS domain"/>
    <property type="match status" value="5"/>
</dbReference>
<dbReference type="InterPro" id="IPR036097">
    <property type="entry name" value="HisK_dim/P_sf"/>
</dbReference>
<dbReference type="InterPro" id="IPR001610">
    <property type="entry name" value="PAC"/>
</dbReference>
<feature type="domain" description="PAS" evidence="10">
    <location>
        <begin position="395"/>
        <end position="469"/>
    </location>
</feature>
<proteinExistence type="predicted"/>
<accession>A0A928Z0N0</accession>
<dbReference type="NCBIfam" id="TIGR00229">
    <property type="entry name" value="sensory_box"/>
    <property type="match status" value="4"/>
</dbReference>
<dbReference type="InterPro" id="IPR013767">
    <property type="entry name" value="PAS_fold"/>
</dbReference>
<feature type="domain" description="PAS" evidence="10">
    <location>
        <begin position="519"/>
        <end position="593"/>
    </location>
</feature>
<evidence type="ECO:0000256" key="7">
    <source>
        <dbReference type="SAM" id="Coils"/>
    </source>
</evidence>
<evidence type="ECO:0000256" key="2">
    <source>
        <dbReference type="ARBA" id="ARBA00012438"/>
    </source>
</evidence>
<dbReference type="PANTHER" id="PTHR43304">
    <property type="entry name" value="PHYTOCHROME-LIKE PROTEIN CPH1"/>
    <property type="match status" value="1"/>
</dbReference>
<evidence type="ECO:0000256" key="1">
    <source>
        <dbReference type="ARBA" id="ARBA00000085"/>
    </source>
</evidence>
<feature type="region of interest" description="Disordered" evidence="8">
    <location>
        <begin position="24"/>
        <end position="69"/>
    </location>
</feature>
<dbReference type="InterPro" id="IPR013656">
    <property type="entry name" value="PAS_4"/>
</dbReference>
<evidence type="ECO:0000256" key="5">
    <source>
        <dbReference type="ARBA" id="ARBA00022777"/>
    </source>
</evidence>
<feature type="domain" description="PAC" evidence="11">
    <location>
        <begin position="327"/>
        <end position="380"/>
    </location>
</feature>
<dbReference type="InterPro" id="IPR013655">
    <property type="entry name" value="PAS_fold_3"/>
</dbReference>
<dbReference type="InterPro" id="IPR004358">
    <property type="entry name" value="Sig_transdc_His_kin-like_C"/>
</dbReference>
<keyword evidence="7" id="KW-0175">Coiled coil</keyword>
<dbReference type="PANTHER" id="PTHR43304:SF1">
    <property type="entry name" value="PAC DOMAIN-CONTAINING PROTEIN"/>
    <property type="match status" value="1"/>
</dbReference>
<keyword evidence="6" id="KW-0902">Two-component regulatory system</keyword>
<dbReference type="CDD" id="cd00082">
    <property type="entry name" value="HisKA"/>
    <property type="match status" value="1"/>
</dbReference>
<dbReference type="CDD" id="cd00130">
    <property type="entry name" value="PAS"/>
    <property type="match status" value="5"/>
</dbReference>
<dbReference type="EMBL" id="JADEXQ010000003">
    <property type="protein sequence ID" value="MBE9028441.1"/>
    <property type="molecule type" value="Genomic_DNA"/>
</dbReference>
<keyword evidence="4" id="KW-0808">Transferase</keyword>
<dbReference type="InterPro" id="IPR036890">
    <property type="entry name" value="HATPase_C_sf"/>
</dbReference>
<feature type="domain" description="PAS" evidence="10">
    <location>
        <begin position="640"/>
        <end position="696"/>
    </location>
</feature>
<dbReference type="SMART" id="SM00091">
    <property type="entry name" value="PAS"/>
    <property type="match status" value="5"/>
</dbReference>
<dbReference type="SUPFAM" id="SSF47384">
    <property type="entry name" value="Homodimeric domain of signal transducing histidine kinase"/>
    <property type="match status" value="1"/>
</dbReference>
<dbReference type="PROSITE" id="PS50109">
    <property type="entry name" value="HIS_KIN"/>
    <property type="match status" value="1"/>
</dbReference>
<dbReference type="Pfam" id="PF00512">
    <property type="entry name" value="HisKA"/>
    <property type="match status" value="1"/>
</dbReference>
<dbReference type="SMART" id="SM00086">
    <property type="entry name" value="PAC"/>
    <property type="match status" value="4"/>
</dbReference>
<dbReference type="Proteomes" id="UP000625316">
    <property type="component" value="Unassembled WGS sequence"/>
</dbReference>
<organism evidence="12 13">
    <name type="scientific">Romeriopsis navalis LEGE 11480</name>
    <dbReference type="NCBI Taxonomy" id="2777977"/>
    <lineage>
        <taxon>Bacteria</taxon>
        <taxon>Bacillati</taxon>
        <taxon>Cyanobacteriota</taxon>
        <taxon>Cyanophyceae</taxon>
        <taxon>Leptolyngbyales</taxon>
        <taxon>Leptolyngbyaceae</taxon>
        <taxon>Romeriopsis</taxon>
        <taxon>Romeriopsis navalis</taxon>
    </lineage>
</organism>
<dbReference type="InterPro" id="IPR000014">
    <property type="entry name" value="PAS"/>
</dbReference>
<dbReference type="AlphaFoldDB" id="A0A928Z0N0"/>
<protein>
    <recommendedName>
        <fullName evidence="2">histidine kinase</fullName>
        <ecNumber evidence="2">2.7.13.3</ecNumber>
    </recommendedName>
</protein>
<evidence type="ECO:0000313" key="12">
    <source>
        <dbReference type="EMBL" id="MBE9028441.1"/>
    </source>
</evidence>
<evidence type="ECO:0000256" key="6">
    <source>
        <dbReference type="ARBA" id="ARBA00023012"/>
    </source>
</evidence>
<dbReference type="PROSITE" id="PS50113">
    <property type="entry name" value="PAC"/>
    <property type="match status" value="3"/>
</dbReference>
<feature type="coiled-coil region" evidence="7">
    <location>
        <begin position="371"/>
        <end position="398"/>
    </location>
</feature>
<sequence>MSDQDWIQLQHRNAALEQQVQKLQAALAQHSPANAQSTTNSASTAKQRLSTPSDPATEPQPASPNAAQNKTLLQRAIIALQRSEARYKNLLQHHPDPIARCMSDGTITAANVAFAHAFGQFEQPVVGDSLWDLAQSDLDLREQFQHGIEELHQASASRRAVQFEHRLVRAGSLHWQHWILTGIYNRHSQLLEIQLIAQNISDRKHLDQTVVRQPDLAEEILQLTERNQALNLELNRRHQLQVNLQRSEARHRSIVATLHEGVLVVNPVGKVQTCNASAAQTMGLTVPELARSSLFDTRWQWLHENGMALEMVDHPAQLTLRTGIPCINVIVGLHRPNNMRLWLAVNAQPMFREGEMLPYEVVLTLSDITQRRQAEADRQALRRRERGAQSKVALAQEQIEQILESVTDSFIACDRHWRFTYVNHEAARTIGRSGKSLLGKVLWEEFPEFAHSSIATFLKQSVRKVQTSEAVEYYAPCDRWYSLRINPSADGIAIYFRDMTDMFKHVYERNQVEADLQESQERLPQLTENIPHVFWMYDLQEQRIIYISRACKTVLGVAPERAQQKNWNEWLTRVHPDDLAAVHKASKRPFGGRSGEITYRFMRPDGVTQWLLGRAFPVRNAEGKVYRIAGMVEDISDRQQKENWLTLLESVILNANDAVLITEAEPVELPGPHIVFVNDAFTKMMGYSREEVIGKTPRILQGPKTDLTKLKSVRAALKRWEPVMVEIINYRKDGSEVWIELSLFPVAGTRGHYNYWVGIQRDVTQRKRAESDLEKTLLKERELSELKSRFVSTTSHEFRTPLSTILSSVDLLEYYAERCIESADLSRYFEHTKRIQNAALNMNNLLNDILVIEKAEANRWQVDPVELDLREFFQHLIDEMLFNDQDQHHLAFQIQRSDGVLDQKATIKAFLDERLLRQIFNNLLSNALKYSPVDSTVNVHLHCSSEQIIVKIRDQGIGVPIADQTRLFEPFHRGTNVGAISGTGLGLAIVKHSVELHQGSIKIQSAANQGTIITVILPRQFVLDHPPSVNSETSVE</sequence>
<feature type="domain" description="PAC" evidence="11">
    <location>
        <begin position="721"/>
        <end position="775"/>
    </location>
</feature>
<evidence type="ECO:0000259" key="11">
    <source>
        <dbReference type="PROSITE" id="PS50113"/>
    </source>
</evidence>
<keyword evidence="3" id="KW-0597">Phosphoprotein</keyword>
<name>A0A928Z0N0_9CYAN</name>
<dbReference type="Pfam" id="PF08448">
    <property type="entry name" value="PAS_4"/>
    <property type="match status" value="2"/>
</dbReference>
<feature type="domain" description="PAS" evidence="10">
    <location>
        <begin position="247"/>
        <end position="289"/>
    </location>
</feature>
<evidence type="ECO:0000259" key="10">
    <source>
        <dbReference type="PROSITE" id="PS50112"/>
    </source>
</evidence>
<dbReference type="SMART" id="SM00387">
    <property type="entry name" value="HATPase_c"/>
    <property type="match status" value="1"/>
</dbReference>
<dbReference type="InterPro" id="IPR003594">
    <property type="entry name" value="HATPase_dom"/>
</dbReference>
<dbReference type="PRINTS" id="PR00344">
    <property type="entry name" value="BCTRLSENSOR"/>
</dbReference>
<dbReference type="EC" id="2.7.13.3" evidence="2"/>
<dbReference type="InterPro" id="IPR005467">
    <property type="entry name" value="His_kinase_dom"/>
</dbReference>
<dbReference type="Pfam" id="PF00989">
    <property type="entry name" value="PAS"/>
    <property type="match status" value="1"/>
</dbReference>
<dbReference type="SUPFAM" id="SSF55785">
    <property type="entry name" value="PYP-like sensor domain (PAS domain)"/>
    <property type="match status" value="5"/>
</dbReference>
<dbReference type="Gene3D" id="1.10.287.130">
    <property type="match status" value="1"/>
</dbReference>
<dbReference type="PROSITE" id="PS50112">
    <property type="entry name" value="PAS"/>
    <property type="match status" value="4"/>
</dbReference>
<dbReference type="SMART" id="SM00388">
    <property type="entry name" value="HisKA"/>
    <property type="match status" value="1"/>
</dbReference>
<dbReference type="InterPro" id="IPR003661">
    <property type="entry name" value="HisK_dim/P_dom"/>
</dbReference>
<comment type="catalytic activity">
    <reaction evidence="1">
        <text>ATP + protein L-histidine = ADP + protein N-phospho-L-histidine.</text>
        <dbReference type="EC" id="2.7.13.3"/>
    </reaction>
</comment>
<gene>
    <name evidence="12" type="ORF">IQ266_01560</name>
</gene>
<evidence type="ECO:0000313" key="13">
    <source>
        <dbReference type="Proteomes" id="UP000625316"/>
    </source>
</evidence>
<dbReference type="FunFam" id="3.30.565.10:FF:000006">
    <property type="entry name" value="Sensor histidine kinase WalK"/>
    <property type="match status" value="1"/>
</dbReference>
<dbReference type="InterPro" id="IPR052162">
    <property type="entry name" value="Sensor_kinase/Photoreceptor"/>
</dbReference>
<feature type="compositionally biased region" description="Polar residues" evidence="8">
    <location>
        <begin position="31"/>
        <end position="54"/>
    </location>
</feature>
<dbReference type="RefSeq" id="WP_264323263.1">
    <property type="nucleotide sequence ID" value="NZ_JADEXQ010000003.1"/>
</dbReference>
<feature type="domain" description="PAC" evidence="11">
    <location>
        <begin position="595"/>
        <end position="647"/>
    </location>
</feature>
<feature type="domain" description="Histidine kinase" evidence="9">
    <location>
        <begin position="793"/>
        <end position="1021"/>
    </location>
</feature>
<dbReference type="Pfam" id="PF02518">
    <property type="entry name" value="HATPase_c"/>
    <property type="match status" value="1"/>
</dbReference>
<dbReference type="InterPro" id="IPR035965">
    <property type="entry name" value="PAS-like_dom_sf"/>
</dbReference>
<reference evidence="12" key="1">
    <citation type="submission" date="2020-10" db="EMBL/GenBank/DDBJ databases">
        <authorList>
            <person name="Castelo-Branco R."/>
            <person name="Eusebio N."/>
            <person name="Adriana R."/>
            <person name="Vieira A."/>
            <person name="Brugerolle De Fraissinette N."/>
            <person name="Rezende De Castro R."/>
            <person name="Schneider M.P."/>
            <person name="Vasconcelos V."/>
            <person name="Leao P.N."/>
        </authorList>
    </citation>
    <scope>NUCLEOTIDE SEQUENCE</scope>
    <source>
        <strain evidence="12">LEGE 11480</strain>
    </source>
</reference>
<dbReference type="GO" id="GO:0006355">
    <property type="term" value="P:regulation of DNA-templated transcription"/>
    <property type="evidence" value="ECO:0007669"/>
    <property type="project" value="InterPro"/>
</dbReference>
<comment type="caution">
    <text evidence="12">The sequence shown here is derived from an EMBL/GenBank/DDBJ whole genome shotgun (WGS) entry which is preliminary data.</text>
</comment>